<evidence type="ECO:0000313" key="2">
    <source>
        <dbReference type="EMBL" id="WTW71857.1"/>
    </source>
</evidence>
<dbReference type="InterPro" id="IPR009072">
    <property type="entry name" value="Histone-fold"/>
</dbReference>
<evidence type="ECO:0000256" key="1">
    <source>
        <dbReference type="SAM" id="MobiDB-lite"/>
    </source>
</evidence>
<reference evidence="2" key="1">
    <citation type="submission" date="2022-10" db="EMBL/GenBank/DDBJ databases">
        <title>The complete genomes of actinobacterial strains from the NBC collection.</title>
        <authorList>
            <person name="Joergensen T.S."/>
            <person name="Alvarez Arevalo M."/>
            <person name="Sterndorff E.B."/>
            <person name="Faurdal D."/>
            <person name="Vuksanovic O."/>
            <person name="Mourched A.-S."/>
            <person name="Charusanti P."/>
            <person name="Shaw S."/>
            <person name="Blin K."/>
            <person name="Weber T."/>
        </authorList>
    </citation>
    <scope>NUCLEOTIDE SEQUENCE</scope>
    <source>
        <strain evidence="2">NBC_00008</strain>
    </source>
</reference>
<organism evidence="2">
    <name type="scientific">Streptomyces sp. NBC_00008</name>
    <dbReference type="NCBI Taxonomy" id="2903610"/>
    <lineage>
        <taxon>Bacteria</taxon>
        <taxon>Bacillati</taxon>
        <taxon>Actinomycetota</taxon>
        <taxon>Actinomycetes</taxon>
        <taxon>Kitasatosporales</taxon>
        <taxon>Streptomycetaceae</taxon>
        <taxon>Streptomyces</taxon>
    </lineage>
</organism>
<accession>A0AAU2VWA4</accession>
<dbReference type="GO" id="GO:0046982">
    <property type="term" value="F:protein heterodimerization activity"/>
    <property type="evidence" value="ECO:0007669"/>
    <property type="project" value="InterPro"/>
</dbReference>
<proteinExistence type="predicted"/>
<dbReference type="AlphaFoldDB" id="A0AAU2VWA4"/>
<sequence>MTAQPARLERIGPETASVMDVSPFKPSLVRTVFRDVTPMHVSRSATWAAASVTRTVLTEIIDAARKAAAEEARKKLIPRDLLSAIDRNVELEVGGKWYGHSPTFKGLNGVMYDAEGVIVPPRKRSRSRRPSGVAGAHRFEAGVKKLLRNQGVTAVPAMVRDLDGIASVFLTDLARDAAMVVREGGVKRFGTVALVASGAPDPSPSLQDSLGALATRRGDTRTIGRDDILAATTIQLFGGRLRQRALAEAHAATQSYSLTRLVAGPPAAGEIADPPPVREIDRQG</sequence>
<name>A0AAU2VWA4_9ACTN</name>
<protein>
    <submittedName>
        <fullName evidence="2">Uncharacterized protein</fullName>
    </submittedName>
</protein>
<gene>
    <name evidence="2" type="ORF">OG398_28155</name>
</gene>
<feature type="region of interest" description="Disordered" evidence="1">
    <location>
        <begin position="265"/>
        <end position="284"/>
    </location>
</feature>
<dbReference type="EMBL" id="CP108313">
    <property type="protein sequence ID" value="WTW71857.1"/>
    <property type="molecule type" value="Genomic_DNA"/>
</dbReference>
<dbReference type="SUPFAM" id="SSF47113">
    <property type="entry name" value="Histone-fold"/>
    <property type="match status" value="1"/>
</dbReference>